<proteinExistence type="predicted"/>
<dbReference type="NCBIfam" id="TIGR00281">
    <property type="entry name" value="SMC-Scp complex subunit ScpB"/>
    <property type="match status" value="1"/>
</dbReference>
<evidence type="ECO:0000256" key="2">
    <source>
        <dbReference type="ARBA" id="ARBA00022618"/>
    </source>
</evidence>
<evidence type="ECO:0000313" key="5">
    <source>
        <dbReference type="EMBL" id="RJO59986.1"/>
    </source>
</evidence>
<dbReference type="GO" id="GO:0051304">
    <property type="term" value="P:chromosome separation"/>
    <property type="evidence" value="ECO:0007669"/>
    <property type="project" value="InterPro"/>
</dbReference>
<evidence type="ECO:0000256" key="1">
    <source>
        <dbReference type="ARBA" id="ARBA00022490"/>
    </source>
</evidence>
<gene>
    <name evidence="5" type="primary">scpB</name>
    <name evidence="5" type="ORF">C4544_06475</name>
</gene>
<dbReference type="Gene3D" id="1.10.10.10">
    <property type="entry name" value="Winged helix-like DNA-binding domain superfamily/Winged helix DNA-binding domain"/>
    <property type="match status" value="2"/>
</dbReference>
<dbReference type="EMBL" id="QZJW01000055">
    <property type="protein sequence ID" value="RJO59986.1"/>
    <property type="molecule type" value="Genomic_DNA"/>
</dbReference>
<dbReference type="InterPro" id="IPR005234">
    <property type="entry name" value="ScpB_csome_segregation"/>
</dbReference>
<name>A0A419DA50_9BACT</name>
<organism evidence="5 6">
    <name type="scientific">candidate division WS5 bacterium</name>
    <dbReference type="NCBI Taxonomy" id="2093353"/>
    <lineage>
        <taxon>Bacteria</taxon>
        <taxon>candidate division WS5</taxon>
    </lineage>
</organism>
<protein>
    <submittedName>
        <fullName evidence="5">SMC-Scp complex subunit ScpB</fullName>
    </submittedName>
</protein>
<dbReference type="InterPro" id="IPR036388">
    <property type="entry name" value="WH-like_DNA-bd_sf"/>
</dbReference>
<evidence type="ECO:0000256" key="3">
    <source>
        <dbReference type="ARBA" id="ARBA00022829"/>
    </source>
</evidence>
<dbReference type="Proteomes" id="UP000285655">
    <property type="component" value="Unassembled WGS sequence"/>
</dbReference>
<keyword evidence="1" id="KW-0963">Cytoplasm</keyword>
<keyword evidence="3" id="KW-0159">Chromosome partition</keyword>
<reference evidence="5 6" key="1">
    <citation type="journal article" date="2017" name="ISME J.">
        <title>Energy and carbon metabolisms in a deep terrestrial subsurface fluid microbial community.</title>
        <authorList>
            <person name="Momper L."/>
            <person name="Jungbluth S.P."/>
            <person name="Lee M.D."/>
            <person name="Amend J.P."/>
        </authorList>
    </citation>
    <scope>NUCLEOTIDE SEQUENCE [LARGE SCALE GENOMIC DNA]</scope>
    <source>
        <strain evidence="5">SURF_29</strain>
    </source>
</reference>
<evidence type="ECO:0000313" key="6">
    <source>
        <dbReference type="Proteomes" id="UP000285655"/>
    </source>
</evidence>
<dbReference type="Pfam" id="PF04079">
    <property type="entry name" value="SMC_ScpB"/>
    <property type="match status" value="1"/>
</dbReference>
<dbReference type="PANTHER" id="PTHR34298:SF2">
    <property type="entry name" value="SEGREGATION AND CONDENSATION PROTEIN B"/>
    <property type="match status" value="1"/>
</dbReference>
<comment type="caution">
    <text evidence="5">The sequence shown here is derived from an EMBL/GenBank/DDBJ whole genome shotgun (WGS) entry which is preliminary data.</text>
</comment>
<keyword evidence="2" id="KW-0132">Cell division</keyword>
<dbReference type="SUPFAM" id="SSF46785">
    <property type="entry name" value="Winged helix' DNA-binding domain"/>
    <property type="match status" value="2"/>
</dbReference>
<dbReference type="GO" id="GO:0051301">
    <property type="term" value="P:cell division"/>
    <property type="evidence" value="ECO:0007669"/>
    <property type="project" value="UniProtKB-KW"/>
</dbReference>
<dbReference type="PANTHER" id="PTHR34298">
    <property type="entry name" value="SEGREGATION AND CONDENSATION PROTEIN B"/>
    <property type="match status" value="1"/>
</dbReference>
<keyword evidence="4" id="KW-0131">Cell cycle</keyword>
<dbReference type="AlphaFoldDB" id="A0A419DA50"/>
<sequence length="171" mass="19091">MMINNLKSQIESLLLVAGKPVSLKEISNTVGANATLIQTELNKLIEEYKTRGFRIIKKGEKYLLASAQENAEVVAKFLNEELRYDLSPAALETLAIIVYKQPITRAEIESIRGTDCSRILRVLMIRGLIEEVGRKEAPGRPILYGTTVKMLTYLGVENENQLPQMKEVASA</sequence>
<evidence type="ECO:0000256" key="4">
    <source>
        <dbReference type="ARBA" id="ARBA00023306"/>
    </source>
</evidence>
<accession>A0A419DA50</accession>
<dbReference type="PIRSF" id="PIRSF019345">
    <property type="entry name" value="ScpB"/>
    <property type="match status" value="1"/>
</dbReference>
<dbReference type="InterPro" id="IPR036390">
    <property type="entry name" value="WH_DNA-bd_sf"/>
</dbReference>